<protein>
    <submittedName>
        <fullName evidence="1">Uncharacterized protein</fullName>
    </submittedName>
</protein>
<evidence type="ECO:0000313" key="2">
    <source>
        <dbReference type="Proteomes" id="UP000821845"/>
    </source>
</evidence>
<comment type="caution">
    <text evidence="1">The sequence shown here is derived from an EMBL/GenBank/DDBJ whole genome shotgun (WGS) entry which is preliminary data.</text>
</comment>
<proteinExistence type="predicted"/>
<dbReference type="Proteomes" id="UP000821845">
    <property type="component" value="Chromosome 5"/>
</dbReference>
<accession>A0ACB7S520</accession>
<reference evidence="1" key="1">
    <citation type="submission" date="2020-05" db="EMBL/GenBank/DDBJ databases">
        <title>Large-scale comparative analyses of tick genomes elucidate their genetic diversity and vector capacities.</title>
        <authorList>
            <person name="Jia N."/>
            <person name="Wang J."/>
            <person name="Shi W."/>
            <person name="Du L."/>
            <person name="Sun Y."/>
            <person name="Zhan W."/>
            <person name="Jiang J."/>
            <person name="Wang Q."/>
            <person name="Zhang B."/>
            <person name="Ji P."/>
            <person name="Sakyi L.B."/>
            <person name="Cui X."/>
            <person name="Yuan T."/>
            <person name="Jiang B."/>
            <person name="Yang W."/>
            <person name="Lam T.T.-Y."/>
            <person name="Chang Q."/>
            <person name="Ding S."/>
            <person name="Wang X."/>
            <person name="Zhu J."/>
            <person name="Ruan X."/>
            <person name="Zhao L."/>
            <person name="Wei J."/>
            <person name="Que T."/>
            <person name="Du C."/>
            <person name="Cheng J."/>
            <person name="Dai P."/>
            <person name="Han X."/>
            <person name="Huang E."/>
            <person name="Gao Y."/>
            <person name="Liu J."/>
            <person name="Shao H."/>
            <person name="Ye R."/>
            <person name="Li L."/>
            <person name="Wei W."/>
            <person name="Wang X."/>
            <person name="Wang C."/>
            <person name="Yang T."/>
            <person name="Huo Q."/>
            <person name="Li W."/>
            <person name="Guo W."/>
            <person name="Chen H."/>
            <person name="Zhou L."/>
            <person name="Ni X."/>
            <person name="Tian J."/>
            <person name="Zhou Y."/>
            <person name="Sheng Y."/>
            <person name="Liu T."/>
            <person name="Pan Y."/>
            <person name="Xia L."/>
            <person name="Li J."/>
            <person name="Zhao F."/>
            <person name="Cao W."/>
        </authorList>
    </citation>
    <scope>NUCLEOTIDE SEQUENCE</scope>
    <source>
        <strain evidence="1">Hyas-2018</strain>
    </source>
</reference>
<name>A0ACB7S520_HYAAI</name>
<gene>
    <name evidence="1" type="ORF">HPB50_005328</name>
</gene>
<organism evidence="1 2">
    <name type="scientific">Hyalomma asiaticum</name>
    <name type="common">Tick</name>
    <dbReference type="NCBI Taxonomy" id="266040"/>
    <lineage>
        <taxon>Eukaryota</taxon>
        <taxon>Metazoa</taxon>
        <taxon>Ecdysozoa</taxon>
        <taxon>Arthropoda</taxon>
        <taxon>Chelicerata</taxon>
        <taxon>Arachnida</taxon>
        <taxon>Acari</taxon>
        <taxon>Parasitiformes</taxon>
        <taxon>Ixodida</taxon>
        <taxon>Ixodoidea</taxon>
        <taxon>Ixodidae</taxon>
        <taxon>Hyalomminae</taxon>
        <taxon>Hyalomma</taxon>
    </lineage>
</organism>
<keyword evidence="2" id="KW-1185">Reference proteome</keyword>
<evidence type="ECO:0000313" key="1">
    <source>
        <dbReference type="EMBL" id="KAH6929730.1"/>
    </source>
</evidence>
<dbReference type="EMBL" id="CM023485">
    <property type="protein sequence ID" value="KAH6929730.1"/>
    <property type="molecule type" value="Genomic_DNA"/>
</dbReference>
<sequence>MTPKSARNPPPRRILLCVGTVLAAPVGGSVPCPPGRECRRELLPLSHCETSILEDGRVNASCKVLVEAPPQQLFIPSDPEVMTMDELLVSDVPPDERGVAVLSLSRVHIKKWEDFPLGWASSFDRFVSNTSDLLQNIALYSAMIFVKQVELTVTFEKPAKIAIANCSKATEHVTSHCDVYGFKESFINNKSLPTILKTFPSVALSLVLIHNWNAADAVVTTINVTFSVRVKSIPHLVLATIAPFRVTRLVLHRCNFKQIRNTDIPLMRYLKQLDFVYAPITTVHVYAFDMVPDIESISLVGTSLEHIPKGVYKLQKLRRLNMAATVTSLTRPFRFCPGVCEQMSSLVELTFAGTAVPHLRDADFCPFPKLQLLDLSSCSIKQLHGSPFVCLQDLRVLDMHSNQIATISGEAYLGLKRLEILNLRNNNISTLSGDAIFRNLGSLVSLDLSFNQVKNLEGFSAGAASLNLLDLTGNRISQWRPPFFSDMRGLRNLSLSSNLIYTIDNGALQDIEHVTTVNISDNPWDCGSCLLNNLHELLNSSAKLSADGVLCREPERYVNFRAVDVEWNSGVCGPMDFYTAVWVPLLFTTLVSTVVGYGLYTKRWYMMYALLYLRVKINNYKRQSHSGRFMWDAFLCYHTSDASWTRSVLLAKLESPPMRYRVCVAERDFIPGIAIAENICRCISQSRVSLFVLSAEFCRSRWCMFELMLAQHRLFESDRYEHIVFIKKGPIDQSEMCPLLSYLTTSRTYIEVPETGGDERRQDLFWLQVQEALQQ</sequence>